<proteinExistence type="predicted"/>
<keyword evidence="1" id="KW-1133">Transmembrane helix</keyword>
<dbReference type="OrthoDB" id="7876851at2"/>
<dbReference type="Proteomes" id="UP000317894">
    <property type="component" value="Unassembled WGS sequence"/>
</dbReference>
<name>A0A552UFN5_9SPHN</name>
<comment type="caution">
    <text evidence="2">The sequence shown here is derived from an EMBL/GenBank/DDBJ whole genome shotgun (WGS) entry which is preliminary data.</text>
</comment>
<evidence type="ECO:0000256" key="1">
    <source>
        <dbReference type="SAM" id="Phobius"/>
    </source>
</evidence>
<dbReference type="EMBL" id="VJWA01000001">
    <property type="protein sequence ID" value="TRW17035.1"/>
    <property type="molecule type" value="Genomic_DNA"/>
</dbReference>
<keyword evidence="3" id="KW-1185">Reference proteome</keyword>
<evidence type="ECO:0000313" key="2">
    <source>
        <dbReference type="EMBL" id="TRW17035.1"/>
    </source>
</evidence>
<dbReference type="AlphaFoldDB" id="A0A552UFN5"/>
<sequence length="116" mass="12607">MSRTFNRNVVDFEKARADKRLTDAVLNSDGGGGTYDGMERRVTHLETSLEFIKRDVGELRVDVSGLKVDLARLDERVKNLPGKGFIVSASITIIGLITAMIVLSDQIKTALGLAAS</sequence>
<organism evidence="2 3">
    <name type="scientific">Glacieibacterium frigidum</name>
    <dbReference type="NCBI Taxonomy" id="2593303"/>
    <lineage>
        <taxon>Bacteria</taxon>
        <taxon>Pseudomonadati</taxon>
        <taxon>Pseudomonadota</taxon>
        <taxon>Alphaproteobacteria</taxon>
        <taxon>Sphingomonadales</taxon>
        <taxon>Sphingosinicellaceae</taxon>
        <taxon>Glacieibacterium</taxon>
    </lineage>
</organism>
<dbReference type="Gene3D" id="1.20.5.190">
    <property type="match status" value="1"/>
</dbReference>
<dbReference type="RefSeq" id="WP_143554579.1">
    <property type="nucleotide sequence ID" value="NZ_VJWA01000001.1"/>
</dbReference>
<accession>A0A552UFN5</accession>
<reference evidence="2 3" key="1">
    <citation type="submission" date="2019-07" db="EMBL/GenBank/DDBJ databases">
        <title>Novel species isolated from glacier.</title>
        <authorList>
            <person name="Liu Q."/>
            <person name="Xin Y.-H."/>
        </authorList>
    </citation>
    <scope>NUCLEOTIDE SEQUENCE [LARGE SCALE GENOMIC DNA]</scope>
    <source>
        <strain evidence="2 3">LB1R16</strain>
    </source>
</reference>
<feature type="transmembrane region" description="Helical" evidence="1">
    <location>
        <begin position="85"/>
        <end position="103"/>
    </location>
</feature>
<keyword evidence="1" id="KW-0472">Membrane</keyword>
<evidence type="ECO:0000313" key="3">
    <source>
        <dbReference type="Proteomes" id="UP000317894"/>
    </source>
</evidence>
<keyword evidence="1" id="KW-0812">Transmembrane</keyword>
<gene>
    <name evidence="2" type="ORF">FMM06_02165</name>
</gene>
<protein>
    <submittedName>
        <fullName evidence="2">Uncharacterized protein</fullName>
    </submittedName>
</protein>